<accession>A0A6P6XPS9</accession>
<dbReference type="PANTHER" id="PTHR13523">
    <property type="entry name" value="COILED-COIL-HELIX-COILED-COIL-HELIX DOMAIN CONTAINING 2/NUR77"/>
    <property type="match status" value="1"/>
</dbReference>
<feature type="compositionally biased region" description="Low complexity" evidence="1">
    <location>
        <begin position="42"/>
        <end position="70"/>
    </location>
</feature>
<dbReference type="PANTHER" id="PTHR13523:SF2">
    <property type="entry name" value="COILED-COIL-HELIX-COILED-COIL-HELIX DOMAIN CONTAINING 2, ISOFORM A-RELATED"/>
    <property type="match status" value="1"/>
</dbReference>
<dbReference type="GO" id="GO:0007005">
    <property type="term" value="P:mitochondrion organization"/>
    <property type="evidence" value="ECO:0007669"/>
    <property type="project" value="InterPro"/>
</dbReference>
<evidence type="ECO:0000313" key="2">
    <source>
        <dbReference type="Proteomes" id="UP000515146"/>
    </source>
</evidence>
<feature type="region of interest" description="Disordered" evidence="1">
    <location>
        <begin position="90"/>
        <end position="130"/>
    </location>
</feature>
<dbReference type="InterPro" id="IPR055304">
    <property type="entry name" value="CHCHD2/10-like"/>
</dbReference>
<dbReference type="Proteomes" id="UP000515146">
    <property type="component" value="Unplaced"/>
</dbReference>
<dbReference type="AlphaFoldDB" id="A0A6P6XPS9"/>
<dbReference type="GO" id="GO:0005634">
    <property type="term" value="C:nucleus"/>
    <property type="evidence" value="ECO:0007669"/>
    <property type="project" value="TreeGrafter"/>
</dbReference>
<dbReference type="KEGG" id="dpte:113789521"/>
<keyword evidence="2" id="KW-1185">Reference proteome</keyword>
<protein>
    <submittedName>
        <fullName evidence="3">Coiled-coil-helix-coiled-coil-helix domain-containing protein 10, mitochondrial-like</fullName>
    </submittedName>
</protein>
<dbReference type="CTD" id="51142"/>
<gene>
    <name evidence="3" type="primary">LOC113789521</name>
</gene>
<evidence type="ECO:0000313" key="3">
    <source>
        <dbReference type="RefSeq" id="XP_027194871.1"/>
    </source>
</evidence>
<feature type="region of interest" description="Disordered" evidence="1">
    <location>
        <begin position="1"/>
        <end position="70"/>
    </location>
</feature>
<dbReference type="FunCoup" id="A0A6P6XPS9">
    <property type="interactions" value="563"/>
</dbReference>
<name>A0A6P6XPS9_DERPT</name>
<evidence type="ECO:0000256" key="1">
    <source>
        <dbReference type="SAM" id="MobiDB-lite"/>
    </source>
</evidence>
<proteinExistence type="predicted"/>
<dbReference type="RefSeq" id="XP_027194871.1">
    <property type="nucleotide sequence ID" value="XM_027339070.1"/>
</dbReference>
<feature type="compositionally biased region" description="Low complexity" evidence="1">
    <location>
        <begin position="112"/>
        <end position="130"/>
    </location>
</feature>
<dbReference type="OMA" id="CDADARN"/>
<reference evidence="3" key="1">
    <citation type="submission" date="2025-08" db="UniProtKB">
        <authorList>
            <consortium name="RefSeq"/>
        </authorList>
    </citation>
    <scope>IDENTIFICATION</scope>
    <source>
        <strain evidence="3">Airmid</strain>
    </source>
</reference>
<dbReference type="OrthoDB" id="1106148at2759"/>
<dbReference type="GO" id="GO:0005739">
    <property type="term" value="C:mitochondrion"/>
    <property type="evidence" value="ECO:0007669"/>
    <property type="project" value="TreeGrafter"/>
</dbReference>
<sequence>MPRRGRSSPSSSPMRSSFGPARPSQPRMAAASRPTPPPPSHAPSQSVPMRQQPAAVAPAPAPSQGPGLLGQMAATAGGVAIGSAVGHTIGHAITGSMGGGQSVEQPAPAAPAPAQSQYGSAEQQQQQPPCQYEMKQFMDCAQNYDLTLCEGFNEALKQCRLQYPSARI</sequence>
<organism evidence="2 3">
    <name type="scientific">Dermatophagoides pteronyssinus</name>
    <name type="common">European house dust mite</name>
    <dbReference type="NCBI Taxonomy" id="6956"/>
    <lineage>
        <taxon>Eukaryota</taxon>
        <taxon>Metazoa</taxon>
        <taxon>Ecdysozoa</taxon>
        <taxon>Arthropoda</taxon>
        <taxon>Chelicerata</taxon>
        <taxon>Arachnida</taxon>
        <taxon>Acari</taxon>
        <taxon>Acariformes</taxon>
        <taxon>Sarcoptiformes</taxon>
        <taxon>Astigmata</taxon>
        <taxon>Psoroptidia</taxon>
        <taxon>Analgoidea</taxon>
        <taxon>Pyroglyphidae</taxon>
        <taxon>Dermatophagoidinae</taxon>
        <taxon>Dermatophagoides</taxon>
    </lineage>
</organism>
<dbReference type="PROSITE" id="PS51808">
    <property type="entry name" value="CHCH"/>
    <property type="match status" value="1"/>
</dbReference>
<feature type="compositionally biased region" description="Low complexity" evidence="1">
    <location>
        <begin position="7"/>
        <end position="33"/>
    </location>
</feature>
<dbReference type="InParanoid" id="A0A6P6XPS9"/>